<accession>A0ABW2FZ84</accession>
<organism evidence="1 2">
    <name type="scientific">Kitasatospora paranensis</name>
    <dbReference type="NCBI Taxonomy" id="258053"/>
    <lineage>
        <taxon>Bacteria</taxon>
        <taxon>Bacillati</taxon>
        <taxon>Actinomycetota</taxon>
        <taxon>Actinomycetes</taxon>
        <taxon>Kitasatosporales</taxon>
        <taxon>Streptomycetaceae</taxon>
        <taxon>Kitasatospora</taxon>
    </lineage>
</organism>
<dbReference type="SUPFAM" id="SSF47240">
    <property type="entry name" value="Ferritin-like"/>
    <property type="match status" value="1"/>
</dbReference>
<keyword evidence="2" id="KW-1185">Reference proteome</keyword>
<evidence type="ECO:0000313" key="2">
    <source>
        <dbReference type="Proteomes" id="UP001596435"/>
    </source>
</evidence>
<sequence>MSPAGLSGAAAPPAALAGLDHPGWVAHFTAEAHRRAAQGDPDWSRGARASAALRRSLQKFQVGEDGDGSALIAKADAAGDAAYTAALRLFVAEEQNHARLLARLLAAAGTPLLGAHWSDALFVRLRRLLGLRLELMVLLVAEVVAVRYHRAVRDGAGDPLVAEVAGRILADERRHIPFHCRRLRESLDGLPAPLRSPAVAGWWLLALGAAVFVAADHGPALRVLGVPRLRFTVDVAAVAARAARALGRAR</sequence>
<name>A0ABW2FZ84_9ACTN</name>
<proteinExistence type="predicted"/>
<comment type="caution">
    <text evidence="1">The sequence shown here is derived from an EMBL/GenBank/DDBJ whole genome shotgun (WGS) entry which is preliminary data.</text>
</comment>
<protein>
    <submittedName>
        <fullName evidence="1">Ferritin-like domain-containing protein</fullName>
    </submittedName>
</protein>
<gene>
    <name evidence="1" type="ORF">ACFQMG_15155</name>
</gene>
<reference evidence="2" key="1">
    <citation type="journal article" date="2019" name="Int. J. Syst. Evol. Microbiol.">
        <title>The Global Catalogue of Microorganisms (GCM) 10K type strain sequencing project: providing services to taxonomists for standard genome sequencing and annotation.</title>
        <authorList>
            <consortium name="The Broad Institute Genomics Platform"/>
            <consortium name="The Broad Institute Genome Sequencing Center for Infectious Disease"/>
            <person name="Wu L."/>
            <person name="Ma J."/>
        </authorList>
    </citation>
    <scope>NUCLEOTIDE SEQUENCE [LARGE SCALE GENOMIC DNA]</scope>
    <source>
        <strain evidence="2">CGMCC 1.12859</strain>
    </source>
</reference>
<evidence type="ECO:0000313" key="1">
    <source>
        <dbReference type="EMBL" id="MFC7180895.1"/>
    </source>
</evidence>
<dbReference type="RefSeq" id="WP_345705151.1">
    <property type="nucleotide sequence ID" value="NZ_BAABKV010000001.1"/>
</dbReference>
<dbReference type="Proteomes" id="UP001596435">
    <property type="component" value="Unassembled WGS sequence"/>
</dbReference>
<dbReference type="InterPro" id="IPR009078">
    <property type="entry name" value="Ferritin-like_SF"/>
</dbReference>
<dbReference type="InterPro" id="IPR012348">
    <property type="entry name" value="RNR-like"/>
</dbReference>
<dbReference type="EMBL" id="JBHTAJ010000024">
    <property type="protein sequence ID" value="MFC7180895.1"/>
    <property type="molecule type" value="Genomic_DNA"/>
</dbReference>
<dbReference type="Gene3D" id="1.10.620.20">
    <property type="entry name" value="Ribonucleotide Reductase, subunit A"/>
    <property type="match status" value="1"/>
</dbReference>